<evidence type="ECO:0000313" key="2">
    <source>
        <dbReference type="Proteomes" id="UP000681340"/>
    </source>
</evidence>
<name>A0A919SYP3_9ACTN</name>
<keyword evidence="2" id="KW-1185">Reference proteome</keyword>
<comment type="caution">
    <text evidence="1">The sequence shown here is derived from an EMBL/GenBank/DDBJ whole genome shotgun (WGS) entry which is preliminary data.</text>
</comment>
<dbReference type="Proteomes" id="UP000681340">
    <property type="component" value="Unassembled WGS sequence"/>
</dbReference>
<evidence type="ECO:0000313" key="1">
    <source>
        <dbReference type="EMBL" id="GIM80134.1"/>
    </source>
</evidence>
<organism evidence="1 2">
    <name type="scientific">Actinoplanes auranticolor</name>
    <dbReference type="NCBI Taxonomy" id="47988"/>
    <lineage>
        <taxon>Bacteria</taxon>
        <taxon>Bacillati</taxon>
        <taxon>Actinomycetota</taxon>
        <taxon>Actinomycetes</taxon>
        <taxon>Micromonosporales</taxon>
        <taxon>Micromonosporaceae</taxon>
        <taxon>Actinoplanes</taxon>
    </lineage>
</organism>
<proteinExistence type="predicted"/>
<dbReference type="RefSeq" id="WP_212994693.1">
    <property type="nucleotide sequence ID" value="NZ_BAABEA010000032.1"/>
</dbReference>
<accession>A0A919SYP3</accession>
<dbReference type="AlphaFoldDB" id="A0A919SYP3"/>
<dbReference type="EMBL" id="BOQL01000090">
    <property type="protein sequence ID" value="GIM80134.1"/>
    <property type="molecule type" value="Genomic_DNA"/>
</dbReference>
<gene>
    <name evidence="1" type="ORF">Aau02nite_89140</name>
</gene>
<protein>
    <submittedName>
        <fullName evidence="1">Uncharacterized protein</fullName>
    </submittedName>
</protein>
<reference evidence="1" key="1">
    <citation type="submission" date="2021-03" db="EMBL/GenBank/DDBJ databases">
        <title>Whole genome shotgun sequence of Actinoplanes auranticolor NBRC 12245.</title>
        <authorList>
            <person name="Komaki H."/>
            <person name="Tamura T."/>
        </authorList>
    </citation>
    <scope>NUCLEOTIDE SEQUENCE</scope>
    <source>
        <strain evidence="1">NBRC 12245</strain>
    </source>
</reference>
<sequence length="565" mass="62655">MTGPFWAARAYARGSGQDHLGLGSVSSDRLLAGLSPGVNVLTVHPRYWSFYAFLLDEFWARDLPRSRTAFRDFYRPREALYSFACQLCEQTEHETLTSGIVGSRRTYSVIGQEEFDPAFDYIKEPLGGYGLYYRTVMETLGLVVLTDPATGVVFDAPTPEGRAVAAGYRSAIDGTRFYRDYFAACDTAVPRDVLVEFAAAACLCQLRAAAAVDLPLLQDVFLHHGELEEAGRRRGSFRFFLDFCRTTLAEPVSQDRFRQLAYFRELDGERYAPLPGVLGIARRWRIYQAREYFAFAFNRLWAWVTRRGLELSGDGLSLVPLSDLWAVITGELDDNGFCGDLPDPGIRADMPGPVFADWLTGHVDVTLGVDDVWPRHDELDEHVLYAWCANADDDAGTLIAMLAILLLVHRRLGSAGRQADLGDDAELLAEGGGQRIGMTRFYGLLQRRLVANQTIAELLQWIITDFVIVQHERVATAKLPDSGDTFRFRRVGDALRFFPADAPVAFNDSRFGALSTIVHELGLVSSLTLEQRELTAAGRALLTDGDLPAGVVRNAAAAFRPENAG</sequence>